<dbReference type="Proteomes" id="UP000293852">
    <property type="component" value="Unassembled WGS sequence"/>
</dbReference>
<organism evidence="1 2">
    <name type="scientific">Xylanimonas ulmi</name>
    <dbReference type="NCBI Taxonomy" id="228973"/>
    <lineage>
        <taxon>Bacteria</taxon>
        <taxon>Bacillati</taxon>
        <taxon>Actinomycetota</taxon>
        <taxon>Actinomycetes</taxon>
        <taxon>Micrococcales</taxon>
        <taxon>Promicromonosporaceae</taxon>
        <taxon>Xylanimonas</taxon>
    </lineage>
</organism>
<comment type="caution">
    <text evidence="1">The sequence shown here is derived from an EMBL/GenBank/DDBJ whole genome shotgun (WGS) entry which is preliminary data.</text>
</comment>
<dbReference type="SUPFAM" id="SSF52317">
    <property type="entry name" value="Class I glutamine amidotransferase-like"/>
    <property type="match status" value="1"/>
</dbReference>
<gene>
    <name evidence="1" type="ORF">EV386_2923</name>
</gene>
<proteinExistence type="predicted"/>
<sequence length="463" mass="50210">MTTVAEAPGAATHEAAPAAVLHVTQGSYTGMTGTKLENDTSGVRTVDVYDLPALDLSSVRGLVINGNTDQVFLARHAGLLTDLVARGGRVAVMGHPVTDFLPGLGRWHRLDYTGPDDLEITPGDPHPVWEGVDGADVSQRRGVTGFYARGYSDRLPEAASVIARIGPHRLPVDYAYPLGAGQVLVHGGLDFPAFRHDGDTGARLFPQLLAWLAEGADGAARATVSDADVAAARALASAAAKAERRDPAGRTTTAARGRRPALVHGGSHFHLATLRDRTLAVHGVQPYHLLDLQPGDLDQHDVVIVADRLHAELLRSHAAELLAVAERGGTLVVLGESGAHTWIPGVEWEFRPTNFWWWREAEDPGIRTRSEEHEVWEYLSTKSVVWHFHGMLRTAHEVTPLVVAEEPGPDGFPHDAGMMLYEDRTSTPGRIIASTMDPTYHHGNNFMPGSTLLLYSLLRWLDR</sequence>
<name>A0A4Q7M688_9MICO</name>
<dbReference type="InterPro" id="IPR029062">
    <property type="entry name" value="Class_I_gatase-like"/>
</dbReference>
<evidence type="ECO:0000313" key="1">
    <source>
        <dbReference type="EMBL" id="RZS62583.1"/>
    </source>
</evidence>
<keyword evidence="2" id="KW-1185">Reference proteome</keyword>
<protein>
    <submittedName>
        <fullName evidence="1">Uncharacterized protein</fullName>
    </submittedName>
</protein>
<dbReference type="EMBL" id="SGWX01000001">
    <property type="protein sequence ID" value="RZS62583.1"/>
    <property type="molecule type" value="Genomic_DNA"/>
</dbReference>
<accession>A0A4Q7M688</accession>
<dbReference type="RefSeq" id="WP_242607983.1">
    <property type="nucleotide sequence ID" value="NZ_SGWX01000001.1"/>
</dbReference>
<reference evidence="1 2" key="1">
    <citation type="submission" date="2019-02" db="EMBL/GenBank/DDBJ databases">
        <title>Sequencing the genomes of 1000 actinobacteria strains.</title>
        <authorList>
            <person name="Klenk H.-P."/>
        </authorList>
    </citation>
    <scope>NUCLEOTIDE SEQUENCE [LARGE SCALE GENOMIC DNA]</scope>
    <source>
        <strain evidence="1 2">DSM 16932</strain>
    </source>
</reference>
<dbReference type="AlphaFoldDB" id="A0A4Q7M688"/>
<evidence type="ECO:0000313" key="2">
    <source>
        <dbReference type="Proteomes" id="UP000293852"/>
    </source>
</evidence>